<dbReference type="EMBL" id="BAAAZU010000016">
    <property type="protein sequence ID" value="GAA3927600.1"/>
    <property type="molecule type" value="Genomic_DNA"/>
</dbReference>
<evidence type="ECO:0000256" key="5">
    <source>
        <dbReference type="SAM" id="Phobius"/>
    </source>
</evidence>
<dbReference type="PANTHER" id="PTHR23501">
    <property type="entry name" value="MAJOR FACILITATOR SUPERFAMILY"/>
    <property type="match status" value="1"/>
</dbReference>
<protein>
    <submittedName>
        <fullName evidence="7">MFS transporter</fullName>
    </submittedName>
</protein>
<dbReference type="PROSITE" id="PS50850">
    <property type="entry name" value="MFS"/>
    <property type="match status" value="1"/>
</dbReference>
<dbReference type="SUPFAM" id="SSF103473">
    <property type="entry name" value="MFS general substrate transporter"/>
    <property type="match status" value="1"/>
</dbReference>
<dbReference type="InterPro" id="IPR011701">
    <property type="entry name" value="MFS"/>
</dbReference>
<feature type="transmembrane region" description="Helical" evidence="5">
    <location>
        <begin position="61"/>
        <end position="80"/>
    </location>
</feature>
<keyword evidence="4 5" id="KW-0472">Membrane</keyword>
<dbReference type="PANTHER" id="PTHR23501:SF154">
    <property type="entry name" value="MULTIDRUG-EFFLUX TRANSPORTER RV1634-RELATED"/>
    <property type="match status" value="1"/>
</dbReference>
<comment type="subcellular location">
    <subcellularLocation>
        <location evidence="1">Membrane</location>
        <topology evidence="1">Multi-pass membrane protein</topology>
    </subcellularLocation>
</comment>
<organism evidence="7 8">
    <name type="scientific">Luteimonas lutimaris</name>
    <dbReference type="NCBI Taxonomy" id="698645"/>
    <lineage>
        <taxon>Bacteria</taxon>
        <taxon>Pseudomonadati</taxon>
        <taxon>Pseudomonadota</taxon>
        <taxon>Gammaproteobacteria</taxon>
        <taxon>Lysobacterales</taxon>
        <taxon>Lysobacteraceae</taxon>
        <taxon>Luteimonas</taxon>
    </lineage>
</organism>
<feature type="transmembrane region" description="Helical" evidence="5">
    <location>
        <begin position="121"/>
        <end position="138"/>
    </location>
</feature>
<evidence type="ECO:0000256" key="4">
    <source>
        <dbReference type="ARBA" id="ARBA00023136"/>
    </source>
</evidence>
<feature type="transmembrane region" description="Helical" evidence="5">
    <location>
        <begin position="412"/>
        <end position="433"/>
    </location>
</feature>
<evidence type="ECO:0000256" key="2">
    <source>
        <dbReference type="ARBA" id="ARBA00022692"/>
    </source>
</evidence>
<feature type="transmembrane region" description="Helical" evidence="5">
    <location>
        <begin position="150"/>
        <end position="172"/>
    </location>
</feature>
<feature type="transmembrane region" description="Helical" evidence="5">
    <location>
        <begin position="217"/>
        <end position="235"/>
    </location>
</feature>
<keyword evidence="3 5" id="KW-1133">Transmembrane helix</keyword>
<dbReference type="Gene3D" id="1.20.1720.10">
    <property type="entry name" value="Multidrug resistance protein D"/>
    <property type="match status" value="1"/>
</dbReference>
<feature type="transmembrane region" description="Helical" evidence="5">
    <location>
        <begin position="92"/>
        <end position="115"/>
    </location>
</feature>
<gene>
    <name evidence="7" type="ORF">GCM10022229_22000</name>
</gene>
<feature type="transmembrane region" description="Helical" evidence="5">
    <location>
        <begin position="344"/>
        <end position="365"/>
    </location>
</feature>
<dbReference type="PRINTS" id="PR01036">
    <property type="entry name" value="TCRTETB"/>
</dbReference>
<comment type="caution">
    <text evidence="7">The sequence shown here is derived from an EMBL/GenBank/DDBJ whole genome shotgun (WGS) entry which is preliminary data.</text>
</comment>
<feature type="transmembrane region" description="Helical" evidence="5">
    <location>
        <begin position="371"/>
        <end position="391"/>
    </location>
</feature>
<feature type="domain" description="Major facilitator superfamily (MFS) profile" evidence="6">
    <location>
        <begin position="27"/>
        <end position="474"/>
    </location>
</feature>
<evidence type="ECO:0000313" key="8">
    <source>
        <dbReference type="Proteomes" id="UP001501727"/>
    </source>
</evidence>
<proteinExistence type="predicted"/>
<name>A0ABP7MSF2_9GAMM</name>
<feature type="transmembrane region" description="Helical" evidence="5">
    <location>
        <begin position="282"/>
        <end position="304"/>
    </location>
</feature>
<feature type="transmembrane region" description="Helical" evidence="5">
    <location>
        <begin position="310"/>
        <end position="332"/>
    </location>
</feature>
<dbReference type="Pfam" id="PF07690">
    <property type="entry name" value="MFS_1"/>
    <property type="match status" value="1"/>
</dbReference>
<feature type="transmembrane region" description="Helical" evidence="5">
    <location>
        <begin position="453"/>
        <end position="473"/>
    </location>
</feature>
<dbReference type="Gene3D" id="1.20.1250.20">
    <property type="entry name" value="MFS general substrate transporter like domains"/>
    <property type="match status" value="1"/>
</dbReference>
<sequence length="474" mass="48935">MSAADIERLEYRDKGWRALVSGRTRLVSLALCAGVALHAVNLYVSTTILPSVVQDIGGLEYYAWNTTMFVAASILGATLSSRLLADVGPRGAYALGSGAFAVGSAACALAPTMAMMLAGRSIQGLGGGLLLALAFALVRRVYPEPVWSRAMALLSSTWGMATLLGPAAGGVFAEMGNWRAAFGSIAIAALLLPVLAARALPRHEAVLRSARGDNLPWPQLVLLLAAVVAVSWGSLPGSVMQTLGGLASAAILVHAIVRLEVRSPCRVLPQGVFSRCSPIGQLYGLSVLMAATVTCTEIFLPLFLQDLKGFSPLAAGYVAALMSAGWTLAAIASASLRGHWLDRAVRLGPFLSLASLIALMGALPMPPESELAGAVTLCALVASGMGVGLAYPHFCARIMQVATHEQADQASASIMTVQLCATAFGAALAGLVVNLAGGVGDTGVFNAGNAARWLFAVIALAPIACIGVMWKGWR</sequence>
<keyword evidence="2 5" id="KW-0812">Transmembrane</keyword>
<dbReference type="InterPro" id="IPR020846">
    <property type="entry name" value="MFS_dom"/>
</dbReference>
<feature type="transmembrane region" description="Helical" evidence="5">
    <location>
        <begin position="241"/>
        <end position="261"/>
    </location>
</feature>
<reference evidence="8" key="1">
    <citation type="journal article" date="2019" name="Int. J. Syst. Evol. Microbiol.">
        <title>The Global Catalogue of Microorganisms (GCM) 10K type strain sequencing project: providing services to taxonomists for standard genome sequencing and annotation.</title>
        <authorList>
            <consortium name="The Broad Institute Genomics Platform"/>
            <consortium name="The Broad Institute Genome Sequencing Center for Infectious Disease"/>
            <person name="Wu L."/>
            <person name="Ma J."/>
        </authorList>
    </citation>
    <scope>NUCLEOTIDE SEQUENCE [LARGE SCALE GENOMIC DNA]</scope>
    <source>
        <strain evidence="8">JCM 16916</strain>
    </source>
</reference>
<evidence type="ECO:0000313" key="7">
    <source>
        <dbReference type="EMBL" id="GAA3927600.1"/>
    </source>
</evidence>
<accession>A0ABP7MSF2</accession>
<evidence type="ECO:0000259" key="6">
    <source>
        <dbReference type="PROSITE" id="PS50850"/>
    </source>
</evidence>
<feature type="transmembrane region" description="Helical" evidence="5">
    <location>
        <begin position="178"/>
        <end position="196"/>
    </location>
</feature>
<evidence type="ECO:0000256" key="3">
    <source>
        <dbReference type="ARBA" id="ARBA00022989"/>
    </source>
</evidence>
<keyword evidence="8" id="KW-1185">Reference proteome</keyword>
<dbReference type="Proteomes" id="UP001501727">
    <property type="component" value="Unassembled WGS sequence"/>
</dbReference>
<feature type="transmembrane region" description="Helical" evidence="5">
    <location>
        <begin position="26"/>
        <end position="49"/>
    </location>
</feature>
<dbReference type="InterPro" id="IPR036259">
    <property type="entry name" value="MFS_trans_sf"/>
</dbReference>
<evidence type="ECO:0000256" key="1">
    <source>
        <dbReference type="ARBA" id="ARBA00004141"/>
    </source>
</evidence>